<feature type="domain" description="ER-bound oxygenase mpaB/mpaB'/Rubber oxygenase catalytic" evidence="2">
    <location>
        <begin position="111"/>
        <end position="350"/>
    </location>
</feature>
<gene>
    <name evidence="3" type="ORF">THAR02_06350</name>
</gene>
<dbReference type="Proteomes" id="UP000034112">
    <property type="component" value="Unassembled WGS sequence"/>
</dbReference>
<keyword evidence="1" id="KW-1133">Transmembrane helix</keyword>
<feature type="transmembrane region" description="Helical" evidence="1">
    <location>
        <begin position="426"/>
        <end position="453"/>
    </location>
</feature>
<accession>A0A0F9XMR6</accession>
<dbReference type="GO" id="GO:0016491">
    <property type="term" value="F:oxidoreductase activity"/>
    <property type="evidence" value="ECO:0007669"/>
    <property type="project" value="InterPro"/>
</dbReference>
<dbReference type="OMA" id="CDQLGMG"/>
<reference evidence="4" key="1">
    <citation type="journal article" date="2015" name="Genome Announc.">
        <title>Draft whole-genome sequence of the biocontrol agent Trichoderma harzianum T6776.</title>
        <authorList>
            <person name="Baroncelli R."/>
            <person name="Piaggeschi G."/>
            <person name="Fiorini L."/>
            <person name="Bertolini E."/>
            <person name="Zapparata A."/>
            <person name="Pe M.E."/>
            <person name="Sarrocco S."/>
            <person name="Vannacci G."/>
        </authorList>
    </citation>
    <scope>NUCLEOTIDE SEQUENCE [LARGE SCALE GENOMIC DNA]</scope>
    <source>
        <strain evidence="4">T6776</strain>
    </source>
</reference>
<sequence>MAFHTVGNYTFQWTDLHLPREKTDPLRHEYDTIGHDAVKKLQQIARELKGDAAIKPTLFPGGFDMYAVLRDHHTEDETLDRLWRELHTVPEWVDWEQIERGQKFFYRYAAANMVGFLLQAFFGENSAAPGVIEVLMRTGGFSPKVLVRRLLETFQHLLQVTSSLESIQPGGQGHTTTIRVRLLHSAVRERILRLVETRPDYFDVDTYGVPVNVLDSIHSITTYSCNPMWFQLPQMGVFPTEQEKEDYIALFRYVGYLLATPTEYIASVAQAKATMESLLLHERSVTANSLIIGHNLMETVKDMAPFHISEGFIEAGSRVLNGDALSDSLGLGRPGMLAYACWKGHCWFVRVLALAQKWIPGADDAAVRYFRMTLYDAIVNSRKGLGGRLSKMDFKYVPEMDKMTKREGSGRGLFVGSFVERPVETFYLVVFVVGVVFWFGIVSVMGMGVLRVLKQHLN</sequence>
<name>A0A0F9XMR6_TRIHA</name>
<evidence type="ECO:0000313" key="3">
    <source>
        <dbReference type="EMBL" id="KKP01528.1"/>
    </source>
</evidence>
<dbReference type="AlphaFoldDB" id="A0A0F9XMR6"/>
<dbReference type="PANTHER" id="PTHR37539:SF1">
    <property type="entry name" value="ER-BOUND OXYGENASE MPAB_MPAB'_RUBBER OXYGENASE CATALYTIC DOMAIN-CONTAINING PROTEIN"/>
    <property type="match status" value="1"/>
</dbReference>
<proteinExistence type="predicted"/>
<dbReference type="Pfam" id="PF09995">
    <property type="entry name" value="MPAB_Lcp_cat"/>
    <property type="match status" value="1"/>
</dbReference>
<dbReference type="PANTHER" id="PTHR37539">
    <property type="entry name" value="SECRETED PROTEIN-RELATED"/>
    <property type="match status" value="1"/>
</dbReference>
<keyword evidence="1" id="KW-0812">Transmembrane</keyword>
<dbReference type="InterPro" id="IPR018713">
    <property type="entry name" value="MPAB/Lcp_cat_dom"/>
</dbReference>
<organism evidence="3 4">
    <name type="scientific">Trichoderma harzianum</name>
    <name type="common">Hypocrea lixii</name>
    <dbReference type="NCBI Taxonomy" id="5544"/>
    <lineage>
        <taxon>Eukaryota</taxon>
        <taxon>Fungi</taxon>
        <taxon>Dikarya</taxon>
        <taxon>Ascomycota</taxon>
        <taxon>Pezizomycotina</taxon>
        <taxon>Sordariomycetes</taxon>
        <taxon>Hypocreomycetidae</taxon>
        <taxon>Hypocreales</taxon>
        <taxon>Hypocreaceae</taxon>
        <taxon>Trichoderma</taxon>
    </lineage>
</organism>
<evidence type="ECO:0000259" key="2">
    <source>
        <dbReference type="Pfam" id="PF09995"/>
    </source>
</evidence>
<protein>
    <recommendedName>
        <fullName evidence="2">ER-bound oxygenase mpaB/mpaB'/Rubber oxygenase catalytic domain-containing protein</fullName>
    </recommendedName>
</protein>
<keyword evidence="1" id="KW-0472">Membrane</keyword>
<dbReference type="InterPro" id="IPR037473">
    <property type="entry name" value="Lcp-like"/>
</dbReference>
<comment type="caution">
    <text evidence="3">The sequence shown here is derived from an EMBL/GenBank/DDBJ whole genome shotgun (WGS) entry which is preliminary data.</text>
</comment>
<evidence type="ECO:0000313" key="4">
    <source>
        <dbReference type="Proteomes" id="UP000034112"/>
    </source>
</evidence>
<dbReference type="OrthoDB" id="6361347at2759"/>
<dbReference type="EMBL" id="JOKZ01000191">
    <property type="protein sequence ID" value="KKP01528.1"/>
    <property type="molecule type" value="Genomic_DNA"/>
</dbReference>
<evidence type="ECO:0000256" key="1">
    <source>
        <dbReference type="SAM" id="Phobius"/>
    </source>
</evidence>